<organism evidence="3 4">
    <name type="scientific">Teladorsagia circumcincta</name>
    <name type="common">Brown stomach worm</name>
    <name type="synonym">Ostertagia circumcincta</name>
    <dbReference type="NCBI Taxonomy" id="45464"/>
    <lineage>
        <taxon>Eukaryota</taxon>
        <taxon>Metazoa</taxon>
        <taxon>Ecdysozoa</taxon>
        <taxon>Nematoda</taxon>
        <taxon>Chromadorea</taxon>
        <taxon>Rhabditida</taxon>
        <taxon>Rhabditina</taxon>
        <taxon>Rhabditomorpha</taxon>
        <taxon>Strongyloidea</taxon>
        <taxon>Trichostrongylidae</taxon>
        <taxon>Teladorsagia</taxon>
    </lineage>
</organism>
<keyword evidence="2" id="KW-0472">Membrane</keyword>
<evidence type="ECO:0000256" key="1">
    <source>
        <dbReference type="SAM" id="MobiDB-lite"/>
    </source>
</evidence>
<dbReference type="Proteomes" id="UP000230423">
    <property type="component" value="Unassembled WGS sequence"/>
</dbReference>
<evidence type="ECO:0000313" key="3">
    <source>
        <dbReference type="EMBL" id="PIO70140.1"/>
    </source>
</evidence>
<evidence type="ECO:0000256" key="2">
    <source>
        <dbReference type="SAM" id="Phobius"/>
    </source>
</evidence>
<proteinExistence type="predicted"/>
<dbReference type="AlphaFoldDB" id="A0A2G9UKY0"/>
<keyword evidence="2" id="KW-1133">Transmembrane helix</keyword>
<keyword evidence="2" id="KW-0812">Transmembrane</keyword>
<sequence>MAGNSMTHPGIIVRYTLTHHAKEPHKEQDEVCPRDQHPTDMVPVIVGSCLAGLIVITMVTYLIYRCQLPAEVLQLTSTDTRSSNAGSGDHPHIISTNTIIRPSSLED</sequence>
<evidence type="ECO:0000313" key="4">
    <source>
        <dbReference type="Proteomes" id="UP000230423"/>
    </source>
</evidence>
<keyword evidence="4" id="KW-1185">Reference proteome</keyword>
<dbReference type="OrthoDB" id="6232933at2759"/>
<reference evidence="3 4" key="1">
    <citation type="submission" date="2015-09" db="EMBL/GenBank/DDBJ databases">
        <title>Draft genome of the parasitic nematode Teladorsagia circumcincta isolate WARC Sus (inbred).</title>
        <authorList>
            <person name="Mitreva M."/>
        </authorList>
    </citation>
    <scope>NUCLEOTIDE SEQUENCE [LARGE SCALE GENOMIC DNA]</scope>
    <source>
        <strain evidence="3 4">S</strain>
    </source>
</reference>
<feature type="transmembrane region" description="Helical" evidence="2">
    <location>
        <begin position="44"/>
        <end position="64"/>
    </location>
</feature>
<protein>
    <submittedName>
        <fullName evidence="3">Uncharacterized protein</fullName>
    </submittedName>
</protein>
<gene>
    <name evidence="3" type="ORF">TELCIR_08017</name>
</gene>
<name>A0A2G9UKY0_TELCI</name>
<dbReference type="EMBL" id="KZ346378">
    <property type="protein sequence ID" value="PIO70140.1"/>
    <property type="molecule type" value="Genomic_DNA"/>
</dbReference>
<feature type="region of interest" description="Disordered" evidence="1">
    <location>
        <begin position="78"/>
        <end position="107"/>
    </location>
</feature>
<accession>A0A2G9UKY0</accession>